<dbReference type="EMBL" id="FRAR01000024">
    <property type="protein sequence ID" value="SHK78936.1"/>
    <property type="molecule type" value="Genomic_DNA"/>
</dbReference>
<dbReference type="RefSeq" id="WP_072916203.1">
    <property type="nucleotide sequence ID" value="NZ_FRAR01000024.1"/>
</dbReference>
<proteinExistence type="predicted"/>
<dbReference type="Proteomes" id="UP000183997">
    <property type="component" value="Unassembled WGS sequence"/>
</dbReference>
<dbReference type="AlphaFoldDB" id="A0A1M6VCC5"/>
<evidence type="ECO:0000313" key="2">
    <source>
        <dbReference type="Proteomes" id="UP000183997"/>
    </source>
</evidence>
<evidence type="ECO:0000313" key="1">
    <source>
        <dbReference type="EMBL" id="SHK78936.1"/>
    </source>
</evidence>
<accession>A0A1M6VCC5</accession>
<sequence>MSKIYKQPVTMQLGPGGQPFSFSWKGKWHLIERCYPVEVQFRDHQFYRSIGRDPYADCYRCVTDDGIDCDLVKEKGSWLIERVWD</sequence>
<dbReference type="STRING" id="1121421.SAMN02745123_03121"/>
<name>A0A1M6VCC5_9FIRM</name>
<dbReference type="OrthoDB" id="2084176at2"/>
<gene>
    <name evidence="1" type="ORF">SAMN02745123_03121</name>
</gene>
<organism evidence="1 2">
    <name type="scientific">Desulforamulus aeronauticus DSM 10349</name>
    <dbReference type="NCBI Taxonomy" id="1121421"/>
    <lineage>
        <taxon>Bacteria</taxon>
        <taxon>Bacillati</taxon>
        <taxon>Bacillota</taxon>
        <taxon>Clostridia</taxon>
        <taxon>Eubacteriales</taxon>
        <taxon>Peptococcaceae</taxon>
        <taxon>Desulforamulus</taxon>
    </lineage>
</organism>
<protein>
    <submittedName>
        <fullName evidence="1">Uncharacterized protein</fullName>
    </submittedName>
</protein>
<keyword evidence="2" id="KW-1185">Reference proteome</keyword>
<reference evidence="2" key="1">
    <citation type="submission" date="2016-11" db="EMBL/GenBank/DDBJ databases">
        <authorList>
            <person name="Varghese N."/>
            <person name="Submissions S."/>
        </authorList>
    </citation>
    <scope>NUCLEOTIDE SEQUENCE [LARGE SCALE GENOMIC DNA]</scope>
    <source>
        <strain evidence="2">DSM 10349</strain>
    </source>
</reference>